<dbReference type="AlphaFoldDB" id="R4V0T5"/>
<reference evidence="1" key="1">
    <citation type="submission" date="2013-02" db="EMBL/GenBank/DDBJ databases">
        <title>Immune-Related transcriptome of Coptotermes formosanus Shiraki workers: the defense mechanism.</title>
        <authorList>
            <person name="Hussain A."/>
            <person name="Li Y.F."/>
            <person name="Wen S.Y."/>
        </authorList>
    </citation>
    <scope>NUCLEOTIDE SEQUENCE</scope>
</reference>
<accession>R4V0T5</accession>
<evidence type="ECO:0008006" key="2">
    <source>
        <dbReference type="Google" id="ProtNLM"/>
    </source>
</evidence>
<protein>
    <recommendedName>
        <fullName evidence="2">EF-hand domain-containing protein</fullName>
    </recommendedName>
</protein>
<evidence type="ECO:0000313" key="1">
    <source>
        <dbReference type="EMBL" id="AGM32242.1"/>
    </source>
</evidence>
<dbReference type="InterPro" id="IPR011992">
    <property type="entry name" value="EF-hand-dom_pair"/>
</dbReference>
<sequence length="153" mass="17475">MGKRKMKALFPEEVEAAKFHFESCKSNSNESASLFECVEALKRLGIKSDLDKLFQENQSWEVSFEQFCSMYEKKKEEKERRELLYIVNSSFNVISTTGDSSGPVDVQKLTSIFKLFGFEVEPEDFLARGQAEIGASVMYDDYLAIFDLSSNSK</sequence>
<organism evidence="1">
    <name type="scientific">Coptotermes formosanus</name>
    <name type="common">Formosan subterranean termite</name>
    <dbReference type="NCBI Taxonomy" id="36987"/>
    <lineage>
        <taxon>Eukaryota</taxon>
        <taxon>Metazoa</taxon>
        <taxon>Ecdysozoa</taxon>
        <taxon>Arthropoda</taxon>
        <taxon>Hexapoda</taxon>
        <taxon>Insecta</taxon>
        <taxon>Pterygota</taxon>
        <taxon>Neoptera</taxon>
        <taxon>Polyneoptera</taxon>
        <taxon>Dictyoptera</taxon>
        <taxon>Blattodea</taxon>
        <taxon>Blattoidea</taxon>
        <taxon>Termitoidae</taxon>
        <taxon>Rhinotermitidae</taxon>
        <taxon>Coptotermes</taxon>
    </lineage>
</organism>
<dbReference type="Gene3D" id="1.10.238.10">
    <property type="entry name" value="EF-hand"/>
    <property type="match status" value="1"/>
</dbReference>
<dbReference type="SUPFAM" id="SSF47473">
    <property type="entry name" value="EF-hand"/>
    <property type="match status" value="1"/>
</dbReference>
<name>R4V0T5_COPFO</name>
<dbReference type="EMBL" id="KC632428">
    <property type="protein sequence ID" value="AGM32242.1"/>
    <property type="molecule type" value="mRNA"/>
</dbReference>
<proteinExistence type="evidence at transcript level"/>